<feature type="active site" description="Nucleophile" evidence="6">
    <location>
        <position position="215"/>
    </location>
</feature>
<dbReference type="Proteomes" id="UP000638648">
    <property type="component" value="Unassembled WGS sequence"/>
</dbReference>
<gene>
    <name evidence="9" type="ORF">HEB94_008615</name>
</gene>
<dbReference type="GO" id="GO:0071972">
    <property type="term" value="F:peptidoglycan L,D-transpeptidase activity"/>
    <property type="evidence" value="ECO:0007669"/>
    <property type="project" value="TreeGrafter"/>
</dbReference>
<dbReference type="CDD" id="cd16913">
    <property type="entry name" value="YkuD_like"/>
    <property type="match status" value="1"/>
</dbReference>
<dbReference type="RefSeq" id="WP_192754927.1">
    <property type="nucleotide sequence ID" value="NZ_BAABJL010000176.1"/>
</dbReference>
<dbReference type="PROSITE" id="PS52029">
    <property type="entry name" value="LD_TPASE"/>
    <property type="match status" value="1"/>
</dbReference>
<dbReference type="InterPro" id="IPR038063">
    <property type="entry name" value="Transpep_catalytic_dom"/>
</dbReference>
<keyword evidence="9" id="KW-0449">Lipoprotein</keyword>
<dbReference type="AlphaFoldDB" id="A0A927N4V9"/>
<evidence type="ECO:0000256" key="6">
    <source>
        <dbReference type="PROSITE-ProRule" id="PRU01373"/>
    </source>
</evidence>
<dbReference type="GO" id="GO:0016740">
    <property type="term" value="F:transferase activity"/>
    <property type="evidence" value="ECO:0007669"/>
    <property type="project" value="UniProtKB-KW"/>
</dbReference>
<dbReference type="GO" id="GO:0018104">
    <property type="term" value="P:peptidoglycan-protein cross-linking"/>
    <property type="evidence" value="ECO:0007669"/>
    <property type="project" value="TreeGrafter"/>
</dbReference>
<evidence type="ECO:0000259" key="8">
    <source>
        <dbReference type="PROSITE" id="PS52029"/>
    </source>
</evidence>
<evidence type="ECO:0000256" key="7">
    <source>
        <dbReference type="SAM" id="MobiDB-lite"/>
    </source>
</evidence>
<keyword evidence="2" id="KW-0808">Transferase</keyword>
<keyword evidence="4 6" id="KW-0573">Peptidoglycan synthesis</keyword>
<dbReference type="PANTHER" id="PTHR30582:SF2">
    <property type="entry name" value="L,D-TRANSPEPTIDASE YCIB-RELATED"/>
    <property type="match status" value="1"/>
</dbReference>
<dbReference type="PANTHER" id="PTHR30582">
    <property type="entry name" value="L,D-TRANSPEPTIDASE"/>
    <property type="match status" value="1"/>
</dbReference>
<keyword evidence="3 6" id="KW-0133">Cell shape</keyword>
<feature type="active site" description="Proton donor/acceptor" evidence="6">
    <location>
        <position position="189"/>
    </location>
</feature>
<feature type="compositionally biased region" description="Low complexity" evidence="7">
    <location>
        <begin position="82"/>
        <end position="91"/>
    </location>
</feature>
<evidence type="ECO:0000313" key="9">
    <source>
        <dbReference type="EMBL" id="MBE1611767.1"/>
    </source>
</evidence>
<dbReference type="EMBL" id="JADBEM010000001">
    <property type="protein sequence ID" value="MBE1611767.1"/>
    <property type="molecule type" value="Genomic_DNA"/>
</dbReference>
<reference evidence="9" key="1">
    <citation type="submission" date="2020-10" db="EMBL/GenBank/DDBJ databases">
        <title>Sequencing the genomes of 1000 actinobacteria strains.</title>
        <authorList>
            <person name="Klenk H.-P."/>
        </authorList>
    </citation>
    <scope>NUCLEOTIDE SEQUENCE</scope>
    <source>
        <strain evidence="9">DSM 45354</strain>
    </source>
</reference>
<comment type="pathway">
    <text evidence="1 6">Cell wall biogenesis; peptidoglycan biosynthesis.</text>
</comment>
<feature type="region of interest" description="Disordered" evidence="7">
    <location>
        <begin position="58"/>
        <end position="108"/>
    </location>
</feature>
<dbReference type="SUPFAM" id="SSF141523">
    <property type="entry name" value="L,D-transpeptidase catalytic domain-like"/>
    <property type="match status" value="1"/>
</dbReference>
<keyword evidence="10" id="KW-1185">Reference proteome</keyword>
<evidence type="ECO:0000256" key="5">
    <source>
        <dbReference type="ARBA" id="ARBA00023316"/>
    </source>
</evidence>
<name>A0A927N4V9_9ACTN</name>
<evidence type="ECO:0000256" key="1">
    <source>
        <dbReference type="ARBA" id="ARBA00004752"/>
    </source>
</evidence>
<evidence type="ECO:0000256" key="2">
    <source>
        <dbReference type="ARBA" id="ARBA00022679"/>
    </source>
</evidence>
<protein>
    <submittedName>
        <fullName evidence="9">Lipoprotein-anchoring transpeptidase ErfK/SrfK</fullName>
    </submittedName>
</protein>
<dbReference type="GO" id="GO:0005576">
    <property type="term" value="C:extracellular region"/>
    <property type="evidence" value="ECO:0007669"/>
    <property type="project" value="TreeGrafter"/>
</dbReference>
<dbReference type="Pfam" id="PF03734">
    <property type="entry name" value="YkuD"/>
    <property type="match status" value="1"/>
</dbReference>
<proteinExistence type="predicted"/>
<dbReference type="InterPro" id="IPR005490">
    <property type="entry name" value="LD_TPept_cat_dom"/>
</dbReference>
<evidence type="ECO:0000256" key="4">
    <source>
        <dbReference type="ARBA" id="ARBA00022984"/>
    </source>
</evidence>
<accession>A0A927N4V9</accession>
<sequence length="240" mass="25554">MRHVASRSRPRPRLRRGRLIAAGLSVLVLAVAVLGAVGIIPVQDASIVTSAGADDIGSRASRDIADRSRRESPEATQQAADPKPSSTSATPKTPPTPSVGAMVGAEMPTGTGKGKRVVYALRDNHVWLVDAKNIVKRSYPVSGTKFNQVSPGSYDVIRKRRYTTSYHGTERMQYMVTFTFGKNAAIGFHDIPISIASGKPVQTPAQLGQSLSDGCVRQAPVDAKALWEFAPPGTPVIVLA</sequence>
<feature type="compositionally biased region" description="Basic and acidic residues" evidence="7">
    <location>
        <begin position="58"/>
        <end position="73"/>
    </location>
</feature>
<keyword evidence="5 6" id="KW-0961">Cell wall biogenesis/degradation</keyword>
<dbReference type="GO" id="GO:0071555">
    <property type="term" value="P:cell wall organization"/>
    <property type="evidence" value="ECO:0007669"/>
    <property type="project" value="UniProtKB-UniRule"/>
</dbReference>
<dbReference type="Gene3D" id="2.40.440.10">
    <property type="entry name" value="L,D-transpeptidase catalytic domain-like"/>
    <property type="match status" value="1"/>
</dbReference>
<dbReference type="GO" id="GO:0008360">
    <property type="term" value="P:regulation of cell shape"/>
    <property type="evidence" value="ECO:0007669"/>
    <property type="project" value="UniProtKB-UniRule"/>
</dbReference>
<evidence type="ECO:0000313" key="10">
    <source>
        <dbReference type="Proteomes" id="UP000638648"/>
    </source>
</evidence>
<feature type="domain" description="L,D-TPase catalytic" evidence="8">
    <location>
        <begin position="115"/>
        <end position="239"/>
    </location>
</feature>
<dbReference type="InterPro" id="IPR050979">
    <property type="entry name" value="LD-transpeptidase"/>
</dbReference>
<comment type="caution">
    <text evidence="9">The sequence shown here is derived from an EMBL/GenBank/DDBJ whole genome shotgun (WGS) entry which is preliminary data.</text>
</comment>
<evidence type="ECO:0000256" key="3">
    <source>
        <dbReference type="ARBA" id="ARBA00022960"/>
    </source>
</evidence>
<organism evidence="9 10">
    <name type="scientific">Actinopolymorpha pittospori</name>
    <dbReference type="NCBI Taxonomy" id="648752"/>
    <lineage>
        <taxon>Bacteria</taxon>
        <taxon>Bacillati</taxon>
        <taxon>Actinomycetota</taxon>
        <taxon>Actinomycetes</taxon>
        <taxon>Propionibacteriales</taxon>
        <taxon>Actinopolymorphaceae</taxon>
        <taxon>Actinopolymorpha</taxon>
    </lineage>
</organism>